<dbReference type="GO" id="GO:0005634">
    <property type="term" value="C:nucleus"/>
    <property type="evidence" value="ECO:0007669"/>
    <property type="project" value="UniProtKB-SubCell"/>
</dbReference>
<protein>
    <recommendedName>
        <fullName evidence="6">DUF659 domain-containing protein</fullName>
    </recommendedName>
</protein>
<evidence type="ECO:0000313" key="8">
    <source>
        <dbReference type="Proteomes" id="UP000478052"/>
    </source>
</evidence>
<comment type="caution">
    <text evidence="7">The sequence shown here is derived from an EMBL/GenBank/DDBJ whole genome shotgun (WGS) entry which is preliminary data.</text>
</comment>
<keyword evidence="8" id="KW-1185">Reference proteome</keyword>
<gene>
    <name evidence="7" type="ORF">FWK35_00038621</name>
</gene>
<dbReference type="PANTHER" id="PTHR46481">
    <property type="entry name" value="ZINC FINGER BED DOMAIN-CONTAINING PROTEIN 4"/>
    <property type="match status" value="1"/>
</dbReference>
<evidence type="ECO:0000259" key="6">
    <source>
        <dbReference type="Pfam" id="PF04937"/>
    </source>
</evidence>
<dbReference type="SUPFAM" id="SSF140996">
    <property type="entry name" value="Hermes dimerisation domain"/>
    <property type="match status" value="1"/>
</dbReference>
<feature type="domain" description="DUF659" evidence="6">
    <location>
        <begin position="76"/>
        <end position="186"/>
    </location>
</feature>
<dbReference type="InterPro" id="IPR007021">
    <property type="entry name" value="DUF659"/>
</dbReference>
<evidence type="ECO:0000256" key="3">
    <source>
        <dbReference type="ARBA" id="ARBA00022771"/>
    </source>
</evidence>
<evidence type="ECO:0000313" key="7">
    <source>
        <dbReference type="EMBL" id="KAF0682194.1"/>
    </source>
</evidence>
<dbReference type="Pfam" id="PF04937">
    <property type="entry name" value="DUF659"/>
    <property type="match status" value="1"/>
</dbReference>
<keyword evidence="2" id="KW-0479">Metal-binding</keyword>
<dbReference type="InterPro" id="IPR052035">
    <property type="entry name" value="ZnF_BED_domain_contain"/>
</dbReference>
<keyword evidence="5" id="KW-0539">Nucleus</keyword>
<keyword evidence="3" id="KW-0863">Zinc-finger</keyword>
<reference evidence="7 8" key="1">
    <citation type="submission" date="2019-08" db="EMBL/GenBank/DDBJ databases">
        <title>Whole genome of Aphis craccivora.</title>
        <authorList>
            <person name="Voronova N.V."/>
            <person name="Shulinski R.S."/>
            <person name="Bandarenka Y.V."/>
            <person name="Zhorov D.G."/>
            <person name="Warner D."/>
        </authorList>
    </citation>
    <scope>NUCLEOTIDE SEQUENCE [LARGE SCALE GENOMIC DNA]</scope>
    <source>
        <strain evidence="7">180601</strain>
        <tissue evidence="7">Whole Body</tissue>
    </source>
</reference>
<dbReference type="EMBL" id="VUJU01017707">
    <property type="protein sequence ID" value="KAF0682194.1"/>
    <property type="molecule type" value="Genomic_DNA"/>
</dbReference>
<name>A0A6G0VI95_APHCR</name>
<dbReference type="GO" id="GO:0008270">
    <property type="term" value="F:zinc ion binding"/>
    <property type="evidence" value="ECO:0007669"/>
    <property type="project" value="UniProtKB-KW"/>
</dbReference>
<dbReference type="SUPFAM" id="SSF53098">
    <property type="entry name" value="Ribonuclease H-like"/>
    <property type="match status" value="1"/>
</dbReference>
<keyword evidence="4" id="KW-0862">Zinc</keyword>
<dbReference type="PANTHER" id="PTHR46481:SF10">
    <property type="entry name" value="ZINC FINGER BED DOMAIN-CONTAINING PROTEIN 39"/>
    <property type="match status" value="1"/>
</dbReference>
<feature type="non-terminal residue" evidence="7">
    <location>
        <position position="338"/>
    </location>
</feature>
<evidence type="ECO:0000256" key="2">
    <source>
        <dbReference type="ARBA" id="ARBA00022723"/>
    </source>
</evidence>
<dbReference type="Proteomes" id="UP000478052">
    <property type="component" value="Unassembled WGS sequence"/>
</dbReference>
<proteinExistence type="predicted"/>
<feature type="non-terminal residue" evidence="7">
    <location>
        <position position="1"/>
    </location>
</feature>
<evidence type="ECO:0000256" key="4">
    <source>
        <dbReference type="ARBA" id="ARBA00022833"/>
    </source>
</evidence>
<dbReference type="InterPro" id="IPR012337">
    <property type="entry name" value="RNaseH-like_sf"/>
</dbReference>
<accession>A0A6G0VI95</accession>
<dbReference type="AlphaFoldDB" id="A0A6G0VI95"/>
<dbReference type="OrthoDB" id="6630707at2759"/>
<comment type="subcellular location">
    <subcellularLocation>
        <location evidence="1">Nucleus</location>
    </subcellularLocation>
</comment>
<sequence length="338" mass="37985">HDKITNAEIDLVNFKLGKLFFGCNIPFSVVESVHFKEFCQSLRPAYKPPSRTTLSTSVLNKVHNSFCAAIKFHSKSALLIDGWKNEAANTKNVACLLHSSNGEALFLESFDLTGTKETALELCYIVEKCISLALEKHNTNIYAVISDNAANMIKMGKLTTIWHLTCNSHTANLLAKDLVSKPLVDKAKVLLKAFHGPDAEKEMLKQGGRRIQMPCDTRWCTYRDSFKNLLNNVTPMKKVLAISTIRFDESVHQYLFDEIFLKQISDSIELFNPICELINVSQKSTSSIADAAEAWLDLPNKISSDNDGFGSIIKKRQDYALNKYLLTANFLHPKYQGK</sequence>
<evidence type="ECO:0000256" key="1">
    <source>
        <dbReference type="ARBA" id="ARBA00004123"/>
    </source>
</evidence>
<evidence type="ECO:0000256" key="5">
    <source>
        <dbReference type="ARBA" id="ARBA00023242"/>
    </source>
</evidence>
<organism evidence="7 8">
    <name type="scientific">Aphis craccivora</name>
    <name type="common">Cowpea aphid</name>
    <dbReference type="NCBI Taxonomy" id="307492"/>
    <lineage>
        <taxon>Eukaryota</taxon>
        <taxon>Metazoa</taxon>
        <taxon>Ecdysozoa</taxon>
        <taxon>Arthropoda</taxon>
        <taxon>Hexapoda</taxon>
        <taxon>Insecta</taxon>
        <taxon>Pterygota</taxon>
        <taxon>Neoptera</taxon>
        <taxon>Paraneoptera</taxon>
        <taxon>Hemiptera</taxon>
        <taxon>Sternorrhyncha</taxon>
        <taxon>Aphidomorpha</taxon>
        <taxon>Aphidoidea</taxon>
        <taxon>Aphididae</taxon>
        <taxon>Aphidini</taxon>
        <taxon>Aphis</taxon>
        <taxon>Aphis</taxon>
    </lineage>
</organism>